<dbReference type="InterPro" id="IPR053975">
    <property type="entry name" value="PFF1_C"/>
</dbReference>
<evidence type="ECO:0000313" key="3">
    <source>
        <dbReference type="Proteomes" id="UP000002668"/>
    </source>
</evidence>
<reference evidence="3" key="1">
    <citation type="journal article" date="2011" name="Nat. Commun.">
        <title>Effector diversification within compartments of the Leptosphaeria maculans genome affected by Repeat-Induced Point mutations.</title>
        <authorList>
            <person name="Rouxel T."/>
            <person name="Grandaubert J."/>
            <person name="Hane J.K."/>
            <person name="Hoede C."/>
            <person name="van de Wouw A.P."/>
            <person name="Couloux A."/>
            <person name="Dominguez V."/>
            <person name="Anthouard V."/>
            <person name="Bally P."/>
            <person name="Bourras S."/>
            <person name="Cozijnsen A.J."/>
            <person name="Ciuffetti L.M."/>
            <person name="Degrave A."/>
            <person name="Dilmaghani A."/>
            <person name="Duret L."/>
            <person name="Fudal I."/>
            <person name="Goodwin S.B."/>
            <person name="Gout L."/>
            <person name="Glaser N."/>
            <person name="Linglin J."/>
            <person name="Kema G.H.J."/>
            <person name="Lapalu N."/>
            <person name="Lawrence C.B."/>
            <person name="May K."/>
            <person name="Meyer M."/>
            <person name="Ollivier B."/>
            <person name="Poulain J."/>
            <person name="Schoch C.L."/>
            <person name="Simon A."/>
            <person name="Spatafora J.W."/>
            <person name="Stachowiak A."/>
            <person name="Turgeon B.G."/>
            <person name="Tyler B.M."/>
            <person name="Vincent D."/>
            <person name="Weissenbach J."/>
            <person name="Amselem J."/>
            <person name="Quesneville H."/>
            <person name="Oliver R.P."/>
            <person name="Wincker P."/>
            <person name="Balesdent M.-H."/>
            <person name="Howlett B.J."/>
        </authorList>
    </citation>
    <scope>NUCLEOTIDE SEQUENCE [LARGE SCALE GENOMIC DNA]</scope>
    <source>
        <strain evidence="3">JN3 / isolate v23.1.3 / race Av1-4-5-6-7-8</strain>
    </source>
</reference>
<proteinExistence type="predicted"/>
<evidence type="ECO:0000259" key="1">
    <source>
        <dbReference type="Pfam" id="PF22250"/>
    </source>
</evidence>
<dbReference type="STRING" id="985895.E4ZQC5"/>
<dbReference type="AlphaFoldDB" id="E4ZQC5"/>
<dbReference type="EMBL" id="FP929116">
    <property type="protein sequence ID" value="CBX93600.1"/>
    <property type="molecule type" value="Genomic_DNA"/>
</dbReference>
<dbReference type="Proteomes" id="UP000002668">
    <property type="component" value="Genome"/>
</dbReference>
<dbReference type="InParanoid" id="E4ZQC5"/>
<sequence length="128" mass="14452">MPPRNNTSKATIRLVGQNTRACRIVFDMPILDLAVAGGVSDPRFDPIGTMGSREVRLWHRQWSQPWNVSVTWDARQHSRFSGKVICLWSDANAGEIPALTEVLHYLPVWAIPSKISDGLVEGFRHFEI</sequence>
<name>E4ZQC5_LEPMJ</name>
<organism evidence="3">
    <name type="scientific">Leptosphaeria maculans (strain JN3 / isolate v23.1.3 / race Av1-4-5-6-7-8)</name>
    <name type="common">Blackleg fungus</name>
    <name type="synonym">Phoma lingam</name>
    <dbReference type="NCBI Taxonomy" id="985895"/>
    <lineage>
        <taxon>Eukaryota</taxon>
        <taxon>Fungi</taxon>
        <taxon>Dikarya</taxon>
        <taxon>Ascomycota</taxon>
        <taxon>Pezizomycotina</taxon>
        <taxon>Dothideomycetes</taxon>
        <taxon>Pleosporomycetidae</taxon>
        <taxon>Pleosporales</taxon>
        <taxon>Pleosporineae</taxon>
        <taxon>Leptosphaeriaceae</taxon>
        <taxon>Plenodomus</taxon>
        <taxon>Plenodomus lingam/Leptosphaeria maculans species complex</taxon>
    </lineage>
</organism>
<evidence type="ECO:0000313" key="2">
    <source>
        <dbReference type="EMBL" id="CBX93600.1"/>
    </source>
</evidence>
<dbReference type="HOGENOM" id="CLU_133429_0_0_1"/>
<feature type="domain" description="Vacuolar membrane protease C-terminal" evidence="1">
    <location>
        <begin position="8"/>
        <end position="121"/>
    </location>
</feature>
<dbReference type="Pfam" id="PF22250">
    <property type="entry name" value="PFF1_C"/>
    <property type="match status" value="1"/>
</dbReference>
<dbReference type="OMA" id="HARFHIT"/>
<keyword evidence="3" id="KW-1185">Reference proteome</keyword>
<dbReference type="VEuPathDB" id="FungiDB:LEMA_P032740.1"/>
<accession>E4ZQC5</accession>
<gene>
    <name evidence="2" type="ORF">LEMA_P032740.1</name>
</gene>
<protein>
    <submittedName>
        <fullName evidence="2">Predicted protein</fullName>
    </submittedName>
</protein>
<dbReference type="eggNOG" id="KOG2194">
    <property type="taxonomic scope" value="Eukaryota"/>
</dbReference>
<dbReference type="OrthoDB" id="76293at2759"/>